<dbReference type="AlphaFoldDB" id="A0A2T6BSN2"/>
<keyword evidence="2" id="KW-0167">Capsid protein</keyword>
<accession>A0A2T6BSN2</accession>
<comment type="caution">
    <text evidence="2">The sequence shown here is derived from an EMBL/GenBank/DDBJ whole genome shotgun (WGS) entry which is preliminary data.</text>
</comment>
<dbReference type="PIRSF" id="PIRSF010606">
    <property type="entry name" value="Spore_coat_CotJB"/>
    <property type="match status" value="1"/>
</dbReference>
<dbReference type="EMBL" id="QBKR01000013">
    <property type="protein sequence ID" value="PTX59100.1"/>
    <property type="molecule type" value="Genomic_DNA"/>
</dbReference>
<feature type="domain" description="Protein CotJB" evidence="1">
    <location>
        <begin position="17"/>
        <end position="92"/>
    </location>
</feature>
<sequence length="93" mass="10964">MAGRTPITDEQKEMYFRMMEEIQAVDFVLVELNLYLDTHPDDQQAVQQYNEYVQRSAALKNRFQSMFGPLYGFGNSYSASPFSWKEAPWPWQV</sequence>
<evidence type="ECO:0000313" key="2">
    <source>
        <dbReference type="EMBL" id="PTX59100.1"/>
    </source>
</evidence>
<dbReference type="InterPro" id="IPR024207">
    <property type="entry name" value="CotJB_dom"/>
</dbReference>
<evidence type="ECO:0000259" key="1">
    <source>
        <dbReference type="Pfam" id="PF12652"/>
    </source>
</evidence>
<reference evidence="2 3" key="1">
    <citation type="submission" date="2018-04" db="EMBL/GenBank/DDBJ databases">
        <title>Genomic Encyclopedia of Archaeal and Bacterial Type Strains, Phase II (KMG-II): from individual species to whole genera.</title>
        <authorList>
            <person name="Goeker M."/>
        </authorList>
    </citation>
    <scope>NUCLEOTIDE SEQUENCE [LARGE SCALE GENOMIC DNA]</scope>
    <source>
        <strain evidence="2 3">DSM 45787</strain>
    </source>
</reference>
<protein>
    <submittedName>
        <fullName evidence="2">Spore coat protein JB</fullName>
    </submittedName>
</protein>
<gene>
    <name evidence="2" type="ORF">C8P63_11345</name>
</gene>
<keyword evidence="2" id="KW-0946">Virion</keyword>
<dbReference type="InterPro" id="IPR016571">
    <property type="entry name" value="Spore_coat_assembly_CotJB"/>
</dbReference>
<evidence type="ECO:0000313" key="3">
    <source>
        <dbReference type="Proteomes" id="UP000244240"/>
    </source>
</evidence>
<dbReference type="Proteomes" id="UP000244240">
    <property type="component" value="Unassembled WGS sequence"/>
</dbReference>
<organism evidence="2 3">
    <name type="scientific">Melghirimyces profundicolus</name>
    <dbReference type="NCBI Taxonomy" id="1242148"/>
    <lineage>
        <taxon>Bacteria</taxon>
        <taxon>Bacillati</taxon>
        <taxon>Bacillota</taxon>
        <taxon>Bacilli</taxon>
        <taxon>Bacillales</taxon>
        <taxon>Thermoactinomycetaceae</taxon>
        <taxon>Melghirimyces</taxon>
    </lineage>
</organism>
<keyword evidence="3" id="KW-1185">Reference proteome</keyword>
<dbReference type="Pfam" id="PF12652">
    <property type="entry name" value="CotJB"/>
    <property type="match status" value="1"/>
</dbReference>
<proteinExistence type="predicted"/>
<name>A0A2T6BSN2_9BACL</name>